<protein>
    <submittedName>
        <fullName evidence="5">Helix-turn-helix transcriptional regulator</fullName>
    </submittedName>
</protein>
<accession>A0ABS9HQZ9</accession>
<evidence type="ECO:0000313" key="6">
    <source>
        <dbReference type="Proteomes" id="UP001430796"/>
    </source>
</evidence>
<dbReference type="RefSeq" id="WP_237053801.1">
    <property type="nucleotide sequence ID" value="NZ_JAKJPO010000003.1"/>
</dbReference>
<sequence length="109" mass="12432">MKRAQPFNCGLGPAMRVIAGKWKPTILWELHAAPVRFRELRRRIPGISEKVLYEQLREMEADGIVRRDDRSGRVLHVEYSVTEIGASLNDAVHALAMWGSRYATASDER</sequence>
<keyword evidence="6" id="KW-1185">Reference proteome</keyword>
<proteinExistence type="predicted"/>
<organism evidence="5 6">
    <name type="scientific">Marilutibacter chinensis</name>
    <dbReference type="NCBI Taxonomy" id="2912247"/>
    <lineage>
        <taxon>Bacteria</taxon>
        <taxon>Pseudomonadati</taxon>
        <taxon>Pseudomonadota</taxon>
        <taxon>Gammaproteobacteria</taxon>
        <taxon>Lysobacterales</taxon>
        <taxon>Lysobacteraceae</taxon>
        <taxon>Marilutibacter</taxon>
    </lineage>
</organism>
<reference evidence="5" key="2">
    <citation type="submission" date="2022-01" db="EMBL/GenBank/DDBJ databases">
        <authorList>
            <person name="Zhou L.Y."/>
        </authorList>
    </citation>
    <scope>NUCLEOTIDE SEQUENCE</scope>
    <source>
        <strain evidence="5">TLK-CK17</strain>
    </source>
</reference>
<name>A0ABS9HQZ9_9GAMM</name>
<feature type="domain" description="HTH hxlR-type" evidence="4">
    <location>
        <begin position="9"/>
        <end position="107"/>
    </location>
</feature>
<dbReference type="PANTHER" id="PTHR33204:SF29">
    <property type="entry name" value="TRANSCRIPTIONAL REGULATOR"/>
    <property type="match status" value="1"/>
</dbReference>
<evidence type="ECO:0000259" key="4">
    <source>
        <dbReference type="PROSITE" id="PS51118"/>
    </source>
</evidence>
<dbReference type="InterPro" id="IPR036390">
    <property type="entry name" value="WH_DNA-bd_sf"/>
</dbReference>
<evidence type="ECO:0000256" key="1">
    <source>
        <dbReference type="ARBA" id="ARBA00023015"/>
    </source>
</evidence>
<dbReference type="Gene3D" id="1.10.10.10">
    <property type="entry name" value="Winged helix-like DNA-binding domain superfamily/Winged helix DNA-binding domain"/>
    <property type="match status" value="1"/>
</dbReference>
<keyword evidence="2" id="KW-0238">DNA-binding</keyword>
<dbReference type="PANTHER" id="PTHR33204">
    <property type="entry name" value="TRANSCRIPTIONAL REGULATOR, MARR FAMILY"/>
    <property type="match status" value="1"/>
</dbReference>
<dbReference type="EMBL" id="JAKJPO010000003">
    <property type="protein sequence ID" value="MCF7221364.1"/>
    <property type="molecule type" value="Genomic_DNA"/>
</dbReference>
<dbReference type="Pfam" id="PF01638">
    <property type="entry name" value="HxlR"/>
    <property type="match status" value="1"/>
</dbReference>
<evidence type="ECO:0000313" key="5">
    <source>
        <dbReference type="EMBL" id="MCF7221364.1"/>
    </source>
</evidence>
<comment type="caution">
    <text evidence="5">The sequence shown here is derived from an EMBL/GenBank/DDBJ whole genome shotgun (WGS) entry which is preliminary data.</text>
</comment>
<dbReference type="PROSITE" id="PS51118">
    <property type="entry name" value="HTH_HXLR"/>
    <property type="match status" value="1"/>
</dbReference>
<reference evidence="5" key="1">
    <citation type="submission" date="2022-01" db="EMBL/GenBank/DDBJ databases">
        <title>Lysobacter chinensis sp. nov., a bacterium isolated from cow dung compost.</title>
        <authorList>
            <person name="Liu Y."/>
        </authorList>
    </citation>
    <scope>NUCLEOTIDE SEQUENCE</scope>
    <source>
        <strain evidence="5">TLK-CK17</strain>
    </source>
</reference>
<dbReference type="InterPro" id="IPR036388">
    <property type="entry name" value="WH-like_DNA-bd_sf"/>
</dbReference>
<dbReference type="InterPro" id="IPR002577">
    <property type="entry name" value="HTH_HxlR"/>
</dbReference>
<keyword evidence="3" id="KW-0804">Transcription</keyword>
<evidence type="ECO:0000256" key="3">
    <source>
        <dbReference type="ARBA" id="ARBA00023163"/>
    </source>
</evidence>
<evidence type="ECO:0000256" key="2">
    <source>
        <dbReference type="ARBA" id="ARBA00023125"/>
    </source>
</evidence>
<gene>
    <name evidence="5" type="ORF">L3V18_06105</name>
</gene>
<dbReference type="SUPFAM" id="SSF46785">
    <property type="entry name" value="Winged helix' DNA-binding domain"/>
    <property type="match status" value="1"/>
</dbReference>
<keyword evidence="1" id="KW-0805">Transcription regulation</keyword>
<dbReference type="Proteomes" id="UP001430796">
    <property type="component" value="Unassembled WGS sequence"/>
</dbReference>